<evidence type="ECO:0000313" key="3">
    <source>
        <dbReference type="EMBL" id="KAK9949294.1"/>
    </source>
</evidence>
<feature type="domain" description="GRPD C-terminal" evidence="2">
    <location>
        <begin position="495"/>
        <end position="631"/>
    </location>
</feature>
<sequence length="861" mass="93659">MEKEQELEWTKAQNIAIGVDLVAAAKQQLQFLAAVDRNRHLYEGPALVRAIYRYNACWLPLLAKHSESQLSEGPLVVPLDCEWIWHCHRLNPVQYKTDCEELYGKILDNSNVVSSVQGSCKSKTEEIWNSLYQDEPYNLNLQNALSEDMSERISRLDKCTKYDLVSAVKRQSPFFYQVSAPHMNHDLFLEGAVSRYKGFLHLIKSNKEKSIRRFCVPTYDIDLIWHTHQLHPVSYCKDLHELLGKVLEHDDMDADRTKGKKLDTGFSGTTKQWEDTFGNRYWRAGAMYRGSAPSPLTTTPYQSNIMSKDVVAFPDHQKVLELPEVKFVEVLLEFLEVRNLPEGHKGILFASFSKTQQDIFFNAKRRLSIFSEYGEKQVASFQCEPTGELLFELMSYSPSYLPMKRAYKPLGSSSFSLQDCLLPPSKLYVEKWLEMVPSSSNGNLKPIYMRVAMSFTVPAIAQRTLHMVRSRPVSKSSCFFPFHGNNQDAKSLKHVIDETGRELIRLQMRDPEKEKAKGNSVPRKEVVGITKSGKICTLAEFVGTGWSLMNSNWSLHREKNSKDGYPFLLKGKKMVKFFPGRKLDYELKDCEKHTTEDKTEQDFMTLVEFSAKDPYGKAVALLHLKSGCIKIKEESITVPGIILAFILSDKLKKEKYNGFSVNATEMGSVEEEIDENPEEVEGTNLNSSGASEVALKIEVVEGDVLMSQKGGGCGGACGSGCGTATRSAGSAGCGSGCGGGCRNREKSSGCGSGCGGGCGGELGNSVKSGGCGGCGGGCGGSGGCGGGCGTILKSGGCGGCGGSGGCGGGCGTILKSGGCGGCGGSGGCGILFKGNGYGAKSAQEITSGNSCAEDLPKAVVV</sequence>
<dbReference type="PANTHER" id="PTHR34365">
    <property type="entry name" value="ENOLASE (DUF1399)"/>
    <property type="match status" value="1"/>
</dbReference>
<dbReference type="Pfam" id="PF25335">
    <property type="entry name" value="GRDP_C"/>
    <property type="match status" value="1"/>
</dbReference>
<dbReference type="AlphaFoldDB" id="A0AAW1YKV9"/>
<dbReference type="InterPro" id="IPR057518">
    <property type="entry name" value="GRDP_C"/>
</dbReference>
<protein>
    <recommendedName>
        <fullName evidence="5">Glycine-rich domain-containing protein 1</fullName>
    </recommendedName>
</protein>
<dbReference type="PANTHER" id="PTHR34365:SF7">
    <property type="entry name" value="GLYCINE-RICH DOMAIN-CONTAINING PROTEIN 1"/>
    <property type="match status" value="1"/>
</dbReference>
<keyword evidence="4" id="KW-1185">Reference proteome</keyword>
<dbReference type="InterPro" id="IPR009836">
    <property type="entry name" value="GRDP-like"/>
</dbReference>
<gene>
    <name evidence="3" type="ORF">M0R45_004827</name>
</gene>
<accession>A0AAW1YKV9</accession>
<organism evidence="3 4">
    <name type="scientific">Rubus argutus</name>
    <name type="common">Southern blackberry</name>
    <dbReference type="NCBI Taxonomy" id="59490"/>
    <lineage>
        <taxon>Eukaryota</taxon>
        <taxon>Viridiplantae</taxon>
        <taxon>Streptophyta</taxon>
        <taxon>Embryophyta</taxon>
        <taxon>Tracheophyta</taxon>
        <taxon>Spermatophyta</taxon>
        <taxon>Magnoliopsida</taxon>
        <taxon>eudicotyledons</taxon>
        <taxon>Gunneridae</taxon>
        <taxon>Pentapetalae</taxon>
        <taxon>rosids</taxon>
        <taxon>fabids</taxon>
        <taxon>Rosales</taxon>
        <taxon>Rosaceae</taxon>
        <taxon>Rosoideae</taxon>
        <taxon>Rosoideae incertae sedis</taxon>
        <taxon>Rubus</taxon>
    </lineage>
</organism>
<evidence type="ECO:0000259" key="1">
    <source>
        <dbReference type="Pfam" id="PF25334"/>
    </source>
</evidence>
<reference evidence="3 4" key="1">
    <citation type="journal article" date="2023" name="G3 (Bethesda)">
        <title>A chromosome-length genome assembly and annotation of blackberry (Rubus argutus, cv. 'Hillquist').</title>
        <authorList>
            <person name="Bruna T."/>
            <person name="Aryal R."/>
            <person name="Dudchenko O."/>
            <person name="Sargent D.J."/>
            <person name="Mead D."/>
            <person name="Buti M."/>
            <person name="Cavallini A."/>
            <person name="Hytonen T."/>
            <person name="Andres J."/>
            <person name="Pham M."/>
            <person name="Weisz D."/>
            <person name="Mascagni F."/>
            <person name="Usai G."/>
            <person name="Natali L."/>
            <person name="Bassil N."/>
            <person name="Fernandez G.E."/>
            <person name="Lomsadze A."/>
            <person name="Armour M."/>
            <person name="Olukolu B."/>
            <person name="Poorten T."/>
            <person name="Britton C."/>
            <person name="Davik J."/>
            <person name="Ashrafi H."/>
            <person name="Aiden E.L."/>
            <person name="Borodovsky M."/>
            <person name="Worthington M."/>
        </authorList>
    </citation>
    <scope>NUCLEOTIDE SEQUENCE [LARGE SCALE GENOMIC DNA]</scope>
    <source>
        <strain evidence="3">PI 553951</strain>
    </source>
</reference>
<evidence type="ECO:0000313" key="4">
    <source>
        <dbReference type="Proteomes" id="UP001457282"/>
    </source>
</evidence>
<dbReference type="Proteomes" id="UP001457282">
    <property type="component" value="Unassembled WGS sequence"/>
</dbReference>
<proteinExistence type="predicted"/>
<dbReference type="EMBL" id="JBEDUW010000001">
    <property type="protein sequence ID" value="KAK9949294.1"/>
    <property type="molecule type" value="Genomic_DNA"/>
</dbReference>
<name>A0AAW1YKV9_RUBAR</name>
<feature type="domain" description="GRDP C2" evidence="1">
    <location>
        <begin position="324"/>
        <end position="457"/>
    </location>
</feature>
<dbReference type="Pfam" id="PF25334">
    <property type="entry name" value="C2_GRDP"/>
    <property type="match status" value="1"/>
</dbReference>
<evidence type="ECO:0000259" key="2">
    <source>
        <dbReference type="Pfam" id="PF25335"/>
    </source>
</evidence>
<dbReference type="InterPro" id="IPR057458">
    <property type="entry name" value="GRDP_C2"/>
</dbReference>
<comment type="caution">
    <text evidence="3">The sequence shown here is derived from an EMBL/GenBank/DDBJ whole genome shotgun (WGS) entry which is preliminary data.</text>
</comment>
<evidence type="ECO:0008006" key="5">
    <source>
        <dbReference type="Google" id="ProtNLM"/>
    </source>
</evidence>
<dbReference type="Pfam" id="PF07173">
    <property type="entry name" value="GRDP-like"/>
    <property type="match status" value="1"/>
</dbReference>